<name>A0AC61R2N1_9FIRM</name>
<evidence type="ECO:0000313" key="1">
    <source>
        <dbReference type="EMBL" id="TGX99524.1"/>
    </source>
</evidence>
<comment type="caution">
    <text evidence="1">The sequence shown here is derived from an EMBL/GenBank/DDBJ whole genome shotgun (WGS) entry which is preliminary data.</text>
</comment>
<keyword evidence="2" id="KW-1185">Reference proteome</keyword>
<accession>A0AC61R2N1</accession>
<dbReference type="EMBL" id="SRZB01000007">
    <property type="protein sequence ID" value="TGX99524.1"/>
    <property type="molecule type" value="Genomic_DNA"/>
</dbReference>
<dbReference type="Proteomes" id="UP000307720">
    <property type="component" value="Unassembled WGS sequence"/>
</dbReference>
<protein>
    <submittedName>
        <fullName evidence="1">Type II secretion system protein F</fullName>
    </submittedName>
</protein>
<reference evidence="1" key="1">
    <citation type="submission" date="2019-04" db="EMBL/GenBank/DDBJ databases">
        <title>Microbes associate with the intestines of laboratory mice.</title>
        <authorList>
            <person name="Navarre W."/>
            <person name="Wong E."/>
            <person name="Huang K."/>
            <person name="Tropini C."/>
            <person name="Ng K."/>
            <person name="Yu B."/>
        </authorList>
    </citation>
    <scope>NUCLEOTIDE SEQUENCE</scope>
    <source>
        <strain evidence="1">NM72_1-8</strain>
    </source>
</reference>
<sequence length="244" mass="27689">MDYGNYRFTWAEKVRYGLEYILLDGVVSVLFYRSWIPFLLFFPGVLWFLRVKRKERQKARIRELGKQFLSGMQAVSNGLAAGYSVENAFGEALKELQKVPGNDLVEKEFSLITVQLSFNRTLEELLSDLAKRSGEEDIRNFAEVFGVAKRSGGDLVAIIRNTVKSISRKEETRKEIRVCIASKKLEQNVMSAVPLFILAYVGTASPGFLDVMYHSVAGITVMSGCLFVYFLAWMLGKRIVEIEV</sequence>
<evidence type="ECO:0000313" key="2">
    <source>
        <dbReference type="Proteomes" id="UP000307720"/>
    </source>
</evidence>
<organism evidence="1 2">
    <name type="scientific">Hominisplanchenecus murintestinalis</name>
    <dbReference type="NCBI Taxonomy" id="2941517"/>
    <lineage>
        <taxon>Bacteria</taxon>
        <taxon>Bacillati</taxon>
        <taxon>Bacillota</taxon>
        <taxon>Clostridia</taxon>
        <taxon>Lachnospirales</taxon>
        <taxon>Lachnospiraceae</taxon>
        <taxon>Hominisplanchenecus</taxon>
    </lineage>
</organism>
<proteinExistence type="predicted"/>
<gene>
    <name evidence="1" type="ORF">E5357_05520</name>
</gene>